<evidence type="ECO:0000259" key="4">
    <source>
        <dbReference type="PROSITE" id="PS51471"/>
    </source>
</evidence>
<sequence length="288" mass="31332">MATNILKPQTQAIPITPPPEVSAEAPTVSFLSSTSTTASVDLDAKAPFHAIQSLFDHLNAHPEDISKLNATYPRRGVIKTAALHKTESDHRPLTNPTQYVPTILSSVSILAGVDLSTAHSSYNMNYRLCDYNPYTAAPESSNGCGEHTDYGTFSIIFQDGTSGLEIEETPGVWVPVPGDAIVVLAGWCAVILSGGRVAAARHRVRRTPGVRRLSAVLFVAPDLEVKLKPLGESQPAKAFSETIMNGELDVETFKDVMGKRWRYREGNEEIENGKSLSQDNEIENMVWG</sequence>
<dbReference type="EMBL" id="JAPQKL010000003">
    <property type="protein sequence ID" value="KAJ5139039.1"/>
    <property type="molecule type" value="Genomic_DNA"/>
</dbReference>
<evidence type="ECO:0000256" key="2">
    <source>
        <dbReference type="RuleBase" id="RU003682"/>
    </source>
</evidence>
<keyword evidence="2" id="KW-0479">Metal-binding</keyword>
<proteinExistence type="inferred from homology"/>
<organism evidence="5 6">
    <name type="scientific">Penicillium bovifimosum</name>
    <dbReference type="NCBI Taxonomy" id="126998"/>
    <lineage>
        <taxon>Eukaryota</taxon>
        <taxon>Fungi</taxon>
        <taxon>Dikarya</taxon>
        <taxon>Ascomycota</taxon>
        <taxon>Pezizomycotina</taxon>
        <taxon>Eurotiomycetes</taxon>
        <taxon>Eurotiomycetidae</taxon>
        <taxon>Eurotiales</taxon>
        <taxon>Aspergillaceae</taxon>
        <taxon>Penicillium</taxon>
    </lineage>
</organism>
<feature type="domain" description="Fe2OG dioxygenase" evidence="4">
    <location>
        <begin position="117"/>
        <end position="221"/>
    </location>
</feature>
<dbReference type="SUPFAM" id="SSF51197">
    <property type="entry name" value="Clavaminate synthase-like"/>
    <property type="match status" value="1"/>
</dbReference>
<evidence type="ECO:0000256" key="1">
    <source>
        <dbReference type="ARBA" id="ARBA00008056"/>
    </source>
</evidence>
<dbReference type="OrthoDB" id="288590at2759"/>
<dbReference type="RefSeq" id="XP_056523688.1">
    <property type="nucleotide sequence ID" value="XM_056664631.1"/>
</dbReference>
<reference evidence="5" key="2">
    <citation type="journal article" date="2023" name="IMA Fungus">
        <title>Comparative genomic study of the Penicillium genus elucidates a diverse pangenome and 15 lateral gene transfer events.</title>
        <authorList>
            <person name="Petersen C."/>
            <person name="Sorensen T."/>
            <person name="Nielsen M.R."/>
            <person name="Sondergaard T.E."/>
            <person name="Sorensen J.L."/>
            <person name="Fitzpatrick D.A."/>
            <person name="Frisvad J.C."/>
            <person name="Nielsen K.L."/>
        </authorList>
    </citation>
    <scope>NUCLEOTIDE SEQUENCE</scope>
    <source>
        <strain evidence="5">IBT 22155</strain>
    </source>
</reference>
<protein>
    <recommendedName>
        <fullName evidence="4">Fe2OG dioxygenase domain-containing protein</fullName>
    </recommendedName>
</protein>
<dbReference type="AlphaFoldDB" id="A0A9W9H6V7"/>
<name>A0A9W9H6V7_9EURO</name>
<dbReference type="Proteomes" id="UP001149079">
    <property type="component" value="Unassembled WGS sequence"/>
</dbReference>
<evidence type="ECO:0000313" key="5">
    <source>
        <dbReference type="EMBL" id="KAJ5139039.1"/>
    </source>
</evidence>
<dbReference type="Gene3D" id="2.60.120.330">
    <property type="entry name" value="B-lactam Antibiotic, Isopenicillin N Synthase, Chain"/>
    <property type="match status" value="1"/>
</dbReference>
<keyword evidence="2" id="KW-0408">Iron</keyword>
<dbReference type="InterPro" id="IPR044861">
    <property type="entry name" value="IPNS-like_FE2OG_OXY"/>
</dbReference>
<gene>
    <name evidence="5" type="ORF">N7515_003887</name>
</gene>
<dbReference type="InterPro" id="IPR027443">
    <property type="entry name" value="IPNS-like_sf"/>
</dbReference>
<dbReference type="InterPro" id="IPR005123">
    <property type="entry name" value="Oxoglu/Fe-dep_dioxygenase_dom"/>
</dbReference>
<dbReference type="InterPro" id="IPR050231">
    <property type="entry name" value="Iron_ascorbate_oxido_reductase"/>
</dbReference>
<keyword evidence="2" id="KW-0560">Oxidoreductase</keyword>
<keyword evidence="6" id="KW-1185">Reference proteome</keyword>
<dbReference type="GO" id="GO:0016491">
    <property type="term" value="F:oxidoreductase activity"/>
    <property type="evidence" value="ECO:0007669"/>
    <property type="project" value="UniProtKB-KW"/>
</dbReference>
<comment type="caution">
    <text evidence="5">The sequence shown here is derived from an EMBL/GenBank/DDBJ whole genome shotgun (WGS) entry which is preliminary data.</text>
</comment>
<dbReference type="PANTHER" id="PTHR47990">
    <property type="entry name" value="2-OXOGLUTARATE (2OG) AND FE(II)-DEPENDENT OXYGENASE SUPERFAMILY PROTEIN-RELATED"/>
    <property type="match status" value="1"/>
</dbReference>
<evidence type="ECO:0000256" key="3">
    <source>
        <dbReference type="SAM" id="MobiDB-lite"/>
    </source>
</evidence>
<dbReference type="GO" id="GO:0046872">
    <property type="term" value="F:metal ion binding"/>
    <property type="evidence" value="ECO:0007669"/>
    <property type="project" value="UniProtKB-KW"/>
</dbReference>
<dbReference type="PROSITE" id="PS51471">
    <property type="entry name" value="FE2OG_OXY"/>
    <property type="match status" value="1"/>
</dbReference>
<accession>A0A9W9H6V7</accession>
<reference evidence="5" key="1">
    <citation type="submission" date="2022-11" db="EMBL/GenBank/DDBJ databases">
        <authorList>
            <person name="Petersen C."/>
        </authorList>
    </citation>
    <scope>NUCLEOTIDE SEQUENCE</scope>
    <source>
        <strain evidence="5">IBT 22155</strain>
    </source>
</reference>
<dbReference type="GeneID" id="81403801"/>
<comment type="similarity">
    <text evidence="1 2">Belongs to the iron/ascorbate-dependent oxidoreductase family.</text>
</comment>
<dbReference type="Pfam" id="PF03171">
    <property type="entry name" value="2OG-FeII_Oxy"/>
    <property type="match status" value="1"/>
</dbReference>
<evidence type="ECO:0000313" key="6">
    <source>
        <dbReference type="Proteomes" id="UP001149079"/>
    </source>
</evidence>
<feature type="region of interest" description="Disordered" evidence="3">
    <location>
        <begin position="1"/>
        <end position="20"/>
    </location>
</feature>